<dbReference type="InterPro" id="IPR011990">
    <property type="entry name" value="TPR-like_helical_dom_sf"/>
</dbReference>
<dbReference type="Gene3D" id="1.25.40.10">
    <property type="entry name" value="Tetratricopeptide repeat domain"/>
    <property type="match status" value="2"/>
</dbReference>
<dbReference type="InterPro" id="IPR002885">
    <property type="entry name" value="PPR_rpt"/>
</dbReference>
<dbReference type="Proteomes" id="UP001177140">
    <property type="component" value="Unassembled WGS sequence"/>
</dbReference>
<gene>
    <name evidence="4" type="ORF">MKW94_025411</name>
</gene>
<proteinExistence type="predicted"/>
<sequence>MFSSQHLVSCSSKTFRTFSQLTRFLPRGIHGGDDSNKNPDLISSNSNTSNNASSKTSSITQVSDKLCKIMSKNQYNSQLSISSNRYNTHLLLNGSGIKVVTPELGEQVLKKLTNAGALALSFFRWAEKQQGFEHTTGIYNALIDSLGKIKQFQLICDIVYCMDRKGILTNETFGLIMRRYARARRAGDTVDELGDLNCLLGTLCKSKNARKAQEVFNEMVKRRKSFVPDVKTYAVLLEGWGEARNLVMLKKVYREMRDEGLELLREIGRMGKCTCGCVSSWNTHSRTYDIIIHHLIRVNRTEEAYFLFQRMAGDFGCEQNLNTYAMIVRMFLWYQMKDRGVVPGMHMFASLILSTQEMLDLGIRPPGRLYDNLKEVLLDNGKVDEAISIGEKLDNIRKSPWTG</sequence>
<dbReference type="GO" id="GO:0008380">
    <property type="term" value="P:RNA splicing"/>
    <property type="evidence" value="ECO:0007669"/>
    <property type="project" value="InterPro"/>
</dbReference>
<dbReference type="PANTHER" id="PTHR47003">
    <property type="entry name" value="OS01G0970900 PROTEIN"/>
    <property type="match status" value="1"/>
</dbReference>
<dbReference type="Pfam" id="PF01535">
    <property type="entry name" value="PPR"/>
    <property type="match status" value="2"/>
</dbReference>
<accession>A0AA41VBQ5</accession>
<evidence type="ECO:0000313" key="5">
    <source>
        <dbReference type="Proteomes" id="UP001177140"/>
    </source>
</evidence>
<keyword evidence="1" id="KW-0677">Repeat</keyword>
<evidence type="ECO:0000256" key="3">
    <source>
        <dbReference type="SAM" id="MobiDB-lite"/>
    </source>
</evidence>
<evidence type="ECO:0000256" key="1">
    <source>
        <dbReference type="ARBA" id="ARBA00022737"/>
    </source>
</evidence>
<dbReference type="NCBIfam" id="TIGR00756">
    <property type="entry name" value="PPR"/>
    <property type="match status" value="3"/>
</dbReference>
<evidence type="ECO:0008006" key="6">
    <source>
        <dbReference type="Google" id="ProtNLM"/>
    </source>
</evidence>
<evidence type="ECO:0000313" key="4">
    <source>
        <dbReference type="EMBL" id="MCL7034908.1"/>
    </source>
</evidence>
<name>A0AA41VBQ5_PAPNU</name>
<dbReference type="AlphaFoldDB" id="A0AA41VBQ5"/>
<organism evidence="4 5">
    <name type="scientific">Papaver nudicaule</name>
    <name type="common">Iceland poppy</name>
    <dbReference type="NCBI Taxonomy" id="74823"/>
    <lineage>
        <taxon>Eukaryota</taxon>
        <taxon>Viridiplantae</taxon>
        <taxon>Streptophyta</taxon>
        <taxon>Embryophyta</taxon>
        <taxon>Tracheophyta</taxon>
        <taxon>Spermatophyta</taxon>
        <taxon>Magnoliopsida</taxon>
        <taxon>Ranunculales</taxon>
        <taxon>Papaveraceae</taxon>
        <taxon>Papaveroideae</taxon>
        <taxon>Papaver</taxon>
    </lineage>
</organism>
<keyword evidence="5" id="KW-1185">Reference proteome</keyword>
<dbReference type="InterPro" id="IPR044578">
    <property type="entry name" value="BIR6-like"/>
</dbReference>
<feature type="repeat" description="PPR" evidence="2">
    <location>
        <begin position="229"/>
        <end position="263"/>
    </location>
</feature>
<feature type="compositionally biased region" description="Low complexity" evidence="3">
    <location>
        <begin position="43"/>
        <end position="57"/>
    </location>
</feature>
<dbReference type="PANTHER" id="PTHR47003:SF11">
    <property type="entry name" value="PPR SUPERFAMILY PROTEIN"/>
    <property type="match status" value="1"/>
</dbReference>
<dbReference type="PROSITE" id="PS51375">
    <property type="entry name" value="PPR"/>
    <property type="match status" value="1"/>
</dbReference>
<protein>
    <recommendedName>
        <fullName evidence="6">Pentatricopeptide repeat-containing protein</fullName>
    </recommendedName>
</protein>
<comment type="caution">
    <text evidence="4">The sequence shown here is derived from an EMBL/GenBank/DDBJ whole genome shotgun (WGS) entry which is preliminary data.</text>
</comment>
<reference evidence="4" key="1">
    <citation type="submission" date="2022-03" db="EMBL/GenBank/DDBJ databases">
        <title>A functionally conserved STORR gene fusion in Papaver species that diverged 16.8 million years ago.</title>
        <authorList>
            <person name="Catania T."/>
        </authorList>
    </citation>
    <scope>NUCLEOTIDE SEQUENCE</scope>
    <source>
        <strain evidence="4">S-191538</strain>
    </source>
</reference>
<dbReference type="Pfam" id="PF13041">
    <property type="entry name" value="PPR_2"/>
    <property type="match status" value="1"/>
</dbReference>
<feature type="region of interest" description="Disordered" evidence="3">
    <location>
        <begin position="28"/>
        <end position="57"/>
    </location>
</feature>
<dbReference type="EMBL" id="JAJJMA010151270">
    <property type="protein sequence ID" value="MCL7034908.1"/>
    <property type="molecule type" value="Genomic_DNA"/>
</dbReference>
<evidence type="ECO:0000256" key="2">
    <source>
        <dbReference type="PROSITE-ProRule" id="PRU00708"/>
    </source>
</evidence>